<evidence type="ECO:0000313" key="5">
    <source>
        <dbReference type="EMBL" id="KKF29054.1"/>
    </source>
</evidence>
<keyword evidence="3" id="KW-0539">Nucleus</keyword>
<evidence type="ECO:0000256" key="3">
    <source>
        <dbReference type="ARBA" id="ARBA00023242"/>
    </source>
</evidence>
<dbReference type="PANTHER" id="PTHR12446">
    <property type="entry name" value="TESMIN/TSO1-RELATED"/>
    <property type="match status" value="1"/>
</dbReference>
<comment type="subcellular location">
    <subcellularLocation>
        <location evidence="1">Nucleus</location>
    </subcellularLocation>
</comment>
<comment type="similarity">
    <text evidence="2">Belongs to the lin-54 family.</text>
</comment>
<organism evidence="5">
    <name type="scientific">Larimichthys crocea</name>
    <name type="common">Large yellow croaker</name>
    <name type="synonym">Pseudosciaena crocea</name>
    <dbReference type="NCBI Taxonomy" id="215358"/>
    <lineage>
        <taxon>Eukaryota</taxon>
        <taxon>Metazoa</taxon>
        <taxon>Chordata</taxon>
        <taxon>Craniata</taxon>
        <taxon>Vertebrata</taxon>
        <taxon>Euteleostomi</taxon>
        <taxon>Actinopterygii</taxon>
        <taxon>Neopterygii</taxon>
        <taxon>Teleostei</taxon>
        <taxon>Neoteleostei</taxon>
        <taxon>Acanthomorphata</taxon>
        <taxon>Eupercaria</taxon>
        <taxon>Sciaenidae</taxon>
        <taxon>Larimichthys</taxon>
    </lineage>
</organism>
<name>A0A0F8CBS5_LARCR</name>
<evidence type="ECO:0000256" key="1">
    <source>
        <dbReference type="ARBA" id="ARBA00004123"/>
    </source>
</evidence>
<feature type="domain" description="CRC" evidence="4">
    <location>
        <begin position="152"/>
        <end position="260"/>
    </location>
</feature>
<sequence length="333" mass="36140">MHADRMNISMTELNTVQKKHEHVHTGPAGTPGWAALPSDVSLPHPQQHTVHTGMMEPLSLSPVPGPDSSHHSSVSAPWFTNEPILCSVMPVVGNVSGGGQVMLVNPYEPEQMFLTLKSALPHGGTGPAQGKGQTATLTKPLRAQNNTLAPFTDANSLLPYSYCECFANGVMCNNCDCSNCHNNAEHEMKRHNAIKSCLGRNPDAFRSKIAGGRSGEAKGWHNKGCNCKRSGCLKNYCECYEANIKCTSSCKCVGCRNYDDSSETNLEEKTVNVKDKWPESVITPAVVEAVCGCLLAQAEKAERKAQNPVQAEHMVLDEFGRCLTQIVKAMFKN</sequence>
<protein>
    <submittedName>
        <fullName evidence="5">Tesmin</fullName>
    </submittedName>
</protein>
<dbReference type="GO" id="GO:0005634">
    <property type="term" value="C:nucleus"/>
    <property type="evidence" value="ECO:0007669"/>
    <property type="project" value="UniProtKB-SubCell"/>
</dbReference>
<dbReference type="SMART" id="SM01114">
    <property type="entry name" value="CXC"/>
    <property type="match status" value="2"/>
</dbReference>
<dbReference type="GO" id="GO:0006355">
    <property type="term" value="P:regulation of DNA-templated transcription"/>
    <property type="evidence" value="ECO:0007669"/>
    <property type="project" value="TreeGrafter"/>
</dbReference>
<reference evidence="5" key="1">
    <citation type="journal article" date="2015" name="PLoS Genet.">
        <title>Genome Sequencing of the Perciform Fish Larimichthys crocea Provides Insights into Molecular and Genetic Mechanisms of Stress Adaptation.</title>
        <authorList>
            <person name="Ao J."/>
            <person name="Mu Y."/>
            <person name="Xiang L.X."/>
            <person name="Fan D."/>
            <person name="Feng M."/>
            <person name="Zhang S."/>
            <person name="Shi Q."/>
            <person name="Zhu L.Y."/>
            <person name="Li T."/>
            <person name="Ding Y."/>
            <person name="Nie L."/>
            <person name="Li Q."/>
            <person name="Dong W.R."/>
            <person name="Jiang L."/>
            <person name="Sun B."/>
            <person name="Zhang X."/>
            <person name="Li M."/>
            <person name="Zhang H.Q."/>
            <person name="Xie S."/>
            <person name="Zhu Y."/>
            <person name="Jiang X."/>
            <person name="Wang X."/>
            <person name="Mu P."/>
            <person name="Chen W."/>
            <person name="Yue Z."/>
            <person name="Wang Z."/>
            <person name="Wang J."/>
            <person name="Shao J.Z."/>
            <person name="Chen X."/>
        </authorList>
    </citation>
    <scope>NUCLEOTIDE SEQUENCE [LARGE SCALE GENOMIC DNA]</scope>
    <source>
        <strain evidence="5">SSNF</strain>
        <tissue evidence="5">Blood</tissue>
    </source>
</reference>
<dbReference type="EMBL" id="KQ041231">
    <property type="protein sequence ID" value="KKF29054.1"/>
    <property type="molecule type" value="Genomic_DNA"/>
</dbReference>
<dbReference type="PANTHER" id="PTHR12446:SF34">
    <property type="entry name" value="PROTEIN LIN-54 HOMOLOG"/>
    <property type="match status" value="1"/>
</dbReference>
<dbReference type="InterPro" id="IPR028307">
    <property type="entry name" value="Lin-54_fam"/>
</dbReference>
<accession>A0A0F8CBS5</accession>
<dbReference type="Pfam" id="PF03638">
    <property type="entry name" value="TCR"/>
    <property type="match status" value="1"/>
</dbReference>
<dbReference type="PROSITE" id="PS51634">
    <property type="entry name" value="CRC"/>
    <property type="match status" value="1"/>
</dbReference>
<dbReference type="InterPro" id="IPR033467">
    <property type="entry name" value="Tesmin/TSO1-like_CXC"/>
</dbReference>
<evidence type="ECO:0000256" key="2">
    <source>
        <dbReference type="ARBA" id="ARBA00007267"/>
    </source>
</evidence>
<dbReference type="AlphaFoldDB" id="A0A0F8CBS5"/>
<proteinExistence type="inferred from homology"/>
<dbReference type="InterPro" id="IPR005172">
    <property type="entry name" value="CRC"/>
</dbReference>
<evidence type="ECO:0000259" key="4">
    <source>
        <dbReference type="PROSITE" id="PS51634"/>
    </source>
</evidence>
<gene>
    <name evidence="5" type="ORF">EH28_00596</name>
</gene>